<evidence type="ECO:0000256" key="3">
    <source>
        <dbReference type="ARBA" id="ARBA00022989"/>
    </source>
</evidence>
<reference evidence="7 8" key="2">
    <citation type="submission" date="2023-12" db="EMBL/GenBank/DDBJ databases">
        <authorList>
            <consortium name="Cladostephus spongiosus"/>
            <person name="Lorente B."/>
            <person name="Cabral C."/>
            <person name="Frias J."/>
            <person name="Faria J."/>
            <person name="Toubarro D."/>
        </authorList>
    </citation>
    <scope>NUCLEOTIDE SEQUENCE [LARGE SCALE GENOMIC DNA]</scope>
    <source>
        <strain evidence="7 8">ZMCS4</strain>
    </source>
</reference>
<comment type="caution">
    <text evidence="5">Lacks conserved residue(s) required for the propagation of feature annotation.</text>
</comment>
<evidence type="ECO:0000256" key="2">
    <source>
        <dbReference type="ARBA" id="ARBA00022692"/>
    </source>
</evidence>
<dbReference type="InterPro" id="IPR006685">
    <property type="entry name" value="MscS_channel_2nd"/>
</dbReference>
<keyword evidence="8" id="KW-1185">Reference proteome</keyword>
<feature type="domain" description="Mechanosensitive ion channel MscS" evidence="6">
    <location>
        <begin position="92"/>
        <end position="157"/>
    </location>
</feature>
<dbReference type="InterPro" id="IPR045275">
    <property type="entry name" value="MscS_archaea/bacteria_type"/>
</dbReference>
<evidence type="ECO:0000256" key="4">
    <source>
        <dbReference type="ARBA" id="ARBA00023136"/>
    </source>
</evidence>
<comment type="subunit">
    <text evidence="5">Homoheptamer.</text>
</comment>
<comment type="function">
    <text evidence="5">Mechanosensitive channel that participates in the regulation of osmotic pressure changes within the cell, opening in response to stretch forces in the membrane lipid bilayer, without the need for other proteins. Contributes to normal resistance to hypoosmotic shock. Forms an ion channel of 1.0 nanosiemens conductance with a slight preference for anions.</text>
</comment>
<keyword evidence="5" id="KW-1003">Cell membrane</keyword>
<name>A0ABU7G5N8_9ALTE</name>
<gene>
    <name evidence="7" type="ORF">SNR37_004162</name>
</gene>
<dbReference type="Proteomes" id="UP001310248">
    <property type="component" value="Unassembled WGS sequence"/>
</dbReference>
<keyword evidence="5" id="KW-0406">Ion transport</keyword>
<dbReference type="PANTHER" id="PTHR30221:SF8">
    <property type="entry name" value="SMALL-CONDUCTANCE MECHANOSENSITIVE CHANNEL"/>
    <property type="match status" value="1"/>
</dbReference>
<dbReference type="PANTHER" id="PTHR30221">
    <property type="entry name" value="SMALL-CONDUCTANCE MECHANOSENSITIVE CHANNEL"/>
    <property type="match status" value="1"/>
</dbReference>
<proteinExistence type="inferred from homology"/>
<comment type="subcellular location">
    <subcellularLocation>
        <location evidence="5">Cell inner membrane</location>
        <topology evidence="5">Multi-pass membrane protein</topology>
    </subcellularLocation>
    <subcellularLocation>
        <location evidence="1">Membrane</location>
    </subcellularLocation>
</comment>
<reference evidence="8" key="1">
    <citation type="submission" date="2023-07" db="EMBL/GenBank/DDBJ databases">
        <title>Draft genome sequence of Agarivorans aestuarii strain ZMCS4, a CAZymes producing bacteria isolated from the marine brown algae Clodostephus spongiosus.</title>
        <authorList>
            <person name="Lorente B."/>
            <person name="Cabral C."/>
            <person name="Frias J."/>
            <person name="Faria J."/>
            <person name="Toubarro D."/>
        </authorList>
    </citation>
    <scope>NUCLEOTIDE SEQUENCE [LARGE SCALE GENOMIC DNA]</scope>
    <source>
        <strain evidence="8">ZMCS4</strain>
    </source>
</reference>
<evidence type="ECO:0000313" key="7">
    <source>
        <dbReference type="EMBL" id="MEE1674718.1"/>
    </source>
</evidence>
<keyword evidence="5" id="KW-0407">Ion channel</keyword>
<feature type="transmembrane region" description="Helical" evidence="5">
    <location>
        <begin position="6"/>
        <end position="23"/>
    </location>
</feature>
<keyword evidence="5" id="KW-0997">Cell inner membrane</keyword>
<accession>A0ABU7G5N8</accession>
<dbReference type="Pfam" id="PF00924">
    <property type="entry name" value="MS_channel_2nd"/>
    <property type="match status" value="1"/>
</dbReference>
<dbReference type="RefSeq" id="WP_329775770.1">
    <property type="nucleotide sequence ID" value="NZ_JAYDYW010000009.1"/>
</dbReference>
<organism evidence="7 8">
    <name type="scientific">Agarivorans aestuarii</name>
    <dbReference type="NCBI Taxonomy" id="1563703"/>
    <lineage>
        <taxon>Bacteria</taxon>
        <taxon>Pseudomonadati</taxon>
        <taxon>Pseudomonadota</taxon>
        <taxon>Gammaproteobacteria</taxon>
        <taxon>Alteromonadales</taxon>
        <taxon>Alteromonadaceae</taxon>
        <taxon>Agarivorans</taxon>
    </lineage>
</organism>
<keyword evidence="2 5" id="KW-0812">Transmembrane</keyword>
<dbReference type="InterPro" id="IPR010920">
    <property type="entry name" value="LSM_dom_sf"/>
</dbReference>
<keyword evidence="3 5" id="KW-1133">Transmembrane helix</keyword>
<evidence type="ECO:0000256" key="1">
    <source>
        <dbReference type="ARBA" id="ARBA00004370"/>
    </source>
</evidence>
<dbReference type="InterPro" id="IPR023408">
    <property type="entry name" value="MscS_beta-dom_sf"/>
</dbReference>
<sequence>MTINTLLFVALALIVFYLGQNKLNKLVLSYGEARNIAKARIHYVSWVLRSALVLLLVMVVSIISDLGFNDFGVFFSSIFAVIGVALFAQWSILSNVTASIIVFFFFPYRVGHQVKILDGDNSVEGRLEEITLFHVILVADNGSTLTFPNAMVFQKAVVIGDHLPTRAADPKIKEPLVEEQTKRD</sequence>
<dbReference type="SUPFAM" id="SSF50182">
    <property type="entry name" value="Sm-like ribonucleoproteins"/>
    <property type="match status" value="1"/>
</dbReference>
<feature type="transmembrane region" description="Helical" evidence="5">
    <location>
        <begin position="75"/>
        <end position="106"/>
    </location>
</feature>
<protein>
    <recommendedName>
        <fullName evidence="5">Small-conductance mechanosensitive channel</fullName>
    </recommendedName>
</protein>
<keyword evidence="4 5" id="KW-0472">Membrane</keyword>
<evidence type="ECO:0000313" key="8">
    <source>
        <dbReference type="Proteomes" id="UP001310248"/>
    </source>
</evidence>
<feature type="transmembrane region" description="Helical" evidence="5">
    <location>
        <begin position="43"/>
        <end position="63"/>
    </location>
</feature>
<comment type="caution">
    <text evidence="7">The sequence shown here is derived from an EMBL/GenBank/DDBJ whole genome shotgun (WGS) entry which is preliminary data.</text>
</comment>
<dbReference type="EMBL" id="JAYDYW010000009">
    <property type="protein sequence ID" value="MEE1674718.1"/>
    <property type="molecule type" value="Genomic_DNA"/>
</dbReference>
<dbReference type="Gene3D" id="2.30.30.60">
    <property type="match status" value="1"/>
</dbReference>
<evidence type="ECO:0000259" key="6">
    <source>
        <dbReference type="Pfam" id="PF00924"/>
    </source>
</evidence>
<evidence type="ECO:0000256" key="5">
    <source>
        <dbReference type="RuleBase" id="RU369025"/>
    </source>
</evidence>
<comment type="similarity">
    <text evidence="5">Belongs to the MscS (TC 1.A.23) family.</text>
</comment>
<keyword evidence="5" id="KW-0813">Transport</keyword>